<evidence type="ECO:0000256" key="4">
    <source>
        <dbReference type="ARBA" id="ARBA00016111"/>
    </source>
</evidence>
<dbReference type="EMBL" id="KZ819292">
    <property type="protein sequence ID" value="PWN98218.1"/>
    <property type="molecule type" value="Genomic_DNA"/>
</dbReference>
<evidence type="ECO:0000259" key="12">
    <source>
        <dbReference type="SMART" id="SM01224"/>
    </source>
</evidence>
<dbReference type="STRING" id="58919.A0A316ZB19"/>
<dbReference type="GO" id="GO:0031681">
    <property type="term" value="F:G-protein beta-subunit binding"/>
    <property type="evidence" value="ECO:0007669"/>
    <property type="project" value="InterPro"/>
</dbReference>
<dbReference type="Gene3D" id="4.10.260.10">
    <property type="entry name" value="Transducin (heterotrimeric G protein), gamma chain"/>
    <property type="match status" value="1"/>
</dbReference>
<evidence type="ECO:0000256" key="1">
    <source>
        <dbReference type="ARBA" id="ARBA00004170"/>
    </source>
</evidence>
<evidence type="ECO:0000313" key="13">
    <source>
        <dbReference type="EMBL" id="PWN98218.1"/>
    </source>
</evidence>
<dbReference type="Proteomes" id="UP000245946">
    <property type="component" value="Unassembled WGS sequence"/>
</dbReference>
<reference evidence="13 14" key="1">
    <citation type="journal article" date="2018" name="Mol. Biol. Evol.">
        <title>Broad Genomic Sampling Reveals a Smut Pathogenic Ancestry of the Fungal Clade Ustilaginomycotina.</title>
        <authorList>
            <person name="Kijpornyongpan T."/>
            <person name="Mondo S.J."/>
            <person name="Barry K."/>
            <person name="Sandor L."/>
            <person name="Lee J."/>
            <person name="Lipzen A."/>
            <person name="Pangilinan J."/>
            <person name="LaButti K."/>
            <person name="Hainaut M."/>
            <person name="Henrissat B."/>
            <person name="Grigoriev I.V."/>
            <person name="Spatafora J.W."/>
            <person name="Aime M.C."/>
        </authorList>
    </citation>
    <scope>NUCLEOTIDE SEQUENCE [LARGE SCALE GENOMIC DNA]</scope>
    <source>
        <strain evidence="13 14">MCA 4186</strain>
    </source>
</reference>
<evidence type="ECO:0000256" key="9">
    <source>
        <dbReference type="ARBA" id="ARBA00023288"/>
    </source>
</evidence>
<dbReference type="InterPro" id="IPR015898">
    <property type="entry name" value="G-protein_gamma-like_dom"/>
</dbReference>
<protein>
    <recommendedName>
        <fullName evidence="4">Guanine nucleotide-binding protein subunit gamma</fullName>
    </recommendedName>
</protein>
<sequence length="85" mass="9463">MSSPAAPRAHKQSMSELKLRRLTEHNARLRDDLERPRVRVSEASASLIRYCKTTRDVLVPSVWGPVDKKEDPYAPGGGGCNCLVM</sequence>
<dbReference type="Pfam" id="PF00631">
    <property type="entry name" value="G-gamma"/>
    <property type="match status" value="1"/>
</dbReference>
<proteinExistence type="inferred from homology"/>
<comment type="subcellular location">
    <subcellularLocation>
        <location evidence="1">Membrane</location>
        <topology evidence="1">Peripheral membrane protein</topology>
    </subcellularLocation>
</comment>
<dbReference type="InterPro" id="IPR041848">
    <property type="entry name" value="Ste18_fungal"/>
</dbReference>
<dbReference type="GeneID" id="37269891"/>
<organism evidence="13 14">
    <name type="scientific">Tilletiopsis washingtonensis</name>
    <dbReference type="NCBI Taxonomy" id="58919"/>
    <lineage>
        <taxon>Eukaryota</taxon>
        <taxon>Fungi</taxon>
        <taxon>Dikarya</taxon>
        <taxon>Basidiomycota</taxon>
        <taxon>Ustilaginomycotina</taxon>
        <taxon>Exobasidiomycetes</taxon>
        <taxon>Entylomatales</taxon>
        <taxon>Entylomatales incertae sedis</taxon>
        <taxon>Tilletiopsis</taxon>
    </lineage>
</organism>
<dbReference type="PANTHER" id="PTHR28189">
    <property type="entry name" value="GUANINE NUCLEOTIDE-BINDING PROTEIN SUBUNIT GAMMA"/>
    <property type="match status" value="1"/>
</dbReference>
<evidence type="ECO:0000256" key="11">
    <source>
        <dbReference type="SAM" id="MobiDB-lite"/>
    </source>
</evidence>
<name>A0A316ZB19_9BASI</name>
<keyword evidence="5" id="KW-0488">Methylation</keyword>
<evidence type="ECO:0000256" key="6">
    <source>
        <dbReference type="ARBA" id="ARBA00023136"/>
    </source>
</evidence>
<evidence type="ECO:0000256" key="2">
    <source>
        <dbReference type="ARBA" id="ARBA00007431"/>
    </source>
</evidence>
<dbReference type="GO" id="GO:0000750">
    <property type="term" value="P:pheromone-dependent signal transduction involved in conjugation with cellular fusion"/>
    <property type="evidence" value="ECO:0007669"/>
    <property type="project" value="InterPro"/>
</dbReference>
<dbReference type="PANTHER" id="PTHR28189:SF1">
    <property type="entry name" value="GUANINE NUCLEOTIDE-BINDING PROTEIN SUBUNIT GAMMA"/>
    <property type="match status" value="1"/>
</dbReference>
<keyword evidence="6" id="KW-0472">Membrane</keyword>
<feature type="region of interest" description="Disordered" evidence="11">
    <location>
        <begin position="1"/>
        <end position="20"/>
    </location>
</feature>
<dbReference type="GO" id="GO:0005834">
    <property type="term" value="C:heterotrimeric G-protein complex"/>
    <property type="evidence" value="ECO:0007669"/>
    <property type="project" value="TreeGrafter"/>
</dbReference>
<evidence type="ECO:0000256" key="10">
    <source>
        <dbReference type="ARBA" id="ARBA00023289"/>
    </source>
</evidence>
<keyword evidence="7" id="KW-0564">Palmitate</keyword>
<keyword evidence="9" id="KW-0449">Lipoprotein</keyword>
<feature type="domain" description="G protein gamma" evidence="12">
    <location>
        <begin position="15"/>
        <end position="83"/>
    </location>
</feature>
<evidence type="ECO:0000256" key="7">
    <source>
        <dbReference type="ARBA" id="ARBA00023139"/>
    </source>
</evidence>
<keyword evidence="14" id="KW-1185">Reference proteome</keyword>
<keyword evidence="10" id="KW-0636">Prenylation</keyword>
<dbReference type="InterPro" id="IPR036284">
    <property type="entry name" value="GGL_sf"/>
</dbReference>
<evidence type="ECO:0000256" key="5">
    <source>
        <dbReference type="ARBA" id="ARBA00022481"/>
    </source>
</evidence>
<dbReference type="OrthoDB" id="19232at2759"/>
<comment type="subunit">
    <text evidence="3">G proteins are composed of 3 units, alpha, beta and gamma.</text>
</comment>
<dbReference type="FunFam" id="4.10.260.10:FF:000003">
    <property type="entry name" value="G-protein complex gamma subunit Ste18/GpgA"/>
    <property type="match status" value="1"/>
</dbReference>
<comment type="similarity">
    <text evidence="2">Belongs to the G protein gamma family.</text>
</comment>
<evidence type="ECO:0000256" key="8">
    <source>
        <dbReference type="ARBA" id="ARBA00023224"/>
    </source>
</evidence>
<keyword evidence="8" id="KW-0807">Transducer</keyword>
<accession>A0A316ZB19</accession>
<evidence type="ECO:0000313" key="14">
    <source>
        <dbReference type="Proteomes" id="UP000245946"/>
    </source>
</evidence>
<dbReference type="SMART" id="SM01224">
    <property type="entry name" value="G_gamma"/>
    <property type="match status" value="1"/>
</dbReference>
<dbReference type="GO" id="GO:0007186">
    <property type="term" value="P:G protein-coupled receptor signaling pathway"/>
    <property type="evidence" value="ECO:0007669"/>
    <property type="project" value="InterPro"/>
</dbReference>
<dbReference type="SUPFAM" id="SSF48670">
    <property type="entry name" value="Transducin (heterotrimeric G protein), gamma chain"/>
    <property type="match status" value="1"/>
</dbReference>
<dbReference type="RefSeq" id="XP_025598497.1">
    <property type="nucleotide sequence ID" value="XM_025742347.1"/>
</dbReference>
<dbReference type="AlphaFoldDB" id="A0A316ZB19"/>
<gene>
    <name evidence="13" type="ORF">FA09DRAFT_329832</name>
</gene>
<evidence type="ECO:0000256" key="3">
    <source>
        <dbReference type="ARBA" id="ARBA00011581"/>
    </source>
</evidence>